<keyword evidence="2" id="KW-1185">Reference proteome</keyword>
<dbReference type="Proteomes" id="UP000813824">
    <property type="component" value="Unassembled WGS sequence"/>
</dbReference>
<accession>A0A8K0XL43</accession>
<protein>
    <submittedName>
        <fullName evidence="1">Uncharacterized protein</fullName>
    </submittedName>
</protein>
<evidence type="ECO:0000313" key="2">
    <source>
        <dbReference type="Proteomes" id="UP000813824"/>
    </source>
</evidence>
<dbReference type="AlphaFoldDB" id="A0A8K0XL43"/>
<proteinExistence type="predicted"/>
<reference evidence="1" key="1">
    <citation type="journal article" date="2021" name="New Phytol.">
        <title>Evolutionary innovations through gain and loss of genes in the ectomycorrhizal Boletales.</title>
        <authorList>
            <person name="Wu G."/>
            <person name="Miyauchi S."/>
            <person name="Morin E."/>
            <person name="Kuo A."/>
            <person name="Drula E."/>
            <person name="Varga T."/>
            <person name="Kohler A."/>
            <person name="Feng B."/>
            <person name="Cao Y."/>
            <person name="Lipzen A."/>
            <person name="Daum C."/>
            <person name="Hundley H."/>
            <person name="Pangilinan J."/>
            <person name="Johnson J."/>
            <person name="Barry K."/>
            <person name="LaButti K."/>
            <person name="Ng V."/>
            <person name="Ahrendt S."/>
            <person name="Min B."/>
            <person name="Choi I.G."/>
            <person name="Park H."/>
            <person name="Plett J.M."/>
            <person name="Magnuson J."/>
            <person name="Spatafora J.W."/>
            <person name="Nagy L.G."/>
            <person name="Henrissat B."/>
            <person name="Grigoriev I.V."/>
            <person name="Yang Z.L."/>
            <person name="Xu J."/>
            <person name="Martin F.M."/>
        </authorList>
    </citation>
    <scope>NUCLEOTIDE SEQUENCE</scope>
    <source>
        <strain evidence="1">KKN 215</strain>
    </source>
</reference>
<dbReference type="EMBL" id="JAEVFJ010000044">
    <property type="protein sequence ID" value="KAH8085469.1"/>
    <property type="molecule type" value="Genomic_DNA"/>
</dbReference>
<organism evidence="1 2">
    <name type="scientific">Cristinia sonorae</name>
    <dbReference type="NCBI Taxonomy" id="1940300"/>
    <lineage>
        <taxon>Eukaryota</taxon>
        <taxon>Fungi</taxon>
        <taxon>Dikarya</taxon>
        <taxon>Basidiomycota</taxon>
        <taxon>Agaricomycotina</taxon>
        <taxon>Agaricomycetes</taxon>
        <taxon>Agaricomycetidae</taxon>
        <taxon>Agaricales</taxon>
        <taxon>Pleurotineae</taxon>
        <taxon>Stephanosporaceae</taxon>
        <taxon>Cristinia</taxon>
    </lineage>
</organism>
<gene>
    <name evidence="1" type="ORF">BXZ70DRAFT_562583</name>
</gene>
<name>A0A8K0XL43_9AGAR</name>
<comment type="caution">
    <text evidence="1">The sequence shown here is derived from an EMBL/GenBank/DDBJ whole genome shotgun (WGS) entry which is preliminary data.</text>
</comment>
<sequence>MSRLMERRKLPTSTLPILRLSVPLLFAKPAPDPRGVLRDCREYKDVSKIATKLTTLSRVSRASYSNLNSRPFLSPLLVPPFLPMRHLLKSPFDAGRQTSVISRLWQAVPRLLLPTLTPPDEHDWWTRDSNMSRYVKHPTSCTASHHPCRSSRRCARCNLPLPNAVMINEQNLTGALFSVRTIVRFEREKERYFHGDMSRPHEVCRLRRI</sequence>
<evidence type="ECO:0000313" key="1">
    <source>
        <dbReference type="EMBL" id="KAH8085469.1"/>
    </source>
</evidence>